<dbReference type="Gene3D" id="3.40.630.120">
    <property type="match status" value="1"/>
</dbReference>
<evidence type="ECO:0000313" key="4">
    <source>
        <dbReference type="Proteomes" id="UP001344658"/>
    </source>
</evidence>
<dbReference type="Pfam" id="PF18164">
    <property type="entry name" value="GNAT_C"/>
    <property type="match status" value="1"/>
</dbReference>
<dbReference type="EMBL" id="JAZEWV010000005">
    <property type="protein sequence ID" value="MEE4542110.1"/>
    <property type="molecule type" value="Genomic_DNA"/>
</dbReference>
<evidence type="ECO:0000259" key="1">
    <source>
        <dbReference type="Pfam" id="PF18082"/>
    </source>
</evidence>
<keyword evidence="4" id="KW-1185">Reference proteome</keyword>
<dbReference type="InterPro" id="IPR041644">
    <property type="entry name" value="GNAT_C"/>
</dbReference>
<protein>
    <submittedName>
        <fullName evidence="3">Acyltransferase domain-containing protein</fullName>
    </submittedName>
</protein>
<gene>
    <name evidence="3" type="ORF">V2S66_09050</name>
</gene>
<reference evidence="3 4" key="1">
    <citation type="submission" date="2023-12" db="EMBL/GenBank/DDBJ databases">
        <title>Streptomyces sp. V4-01.</title>
        <authorList>
            <person name="Somphong A."/>
            <person name="Phongsopitanun W."/>
        </authorList>
    </citation>
    <scope>NUCLEOTIDE SEQUENCE [LARGE SCALE GENOMIC DNA]</scope>
    <source>
        <strain evidence="3 4">V4-01</strain>
    </source>
</reference>
<feature type="domain" description="N-acyltransferase N-terminal" evidence="1">
    <location>
        <begin position="13"/>
        <end position="153"/>
    </location>
</feature>
<organism evidence="3 4">
    <name type="scientific">Actinacidiphila polyblastidii</name>
    <dbReference type="NCBI Taxonomy" id="3110430"/>
    <lineage>
        <taxon>Bacteria</taxon>
        <taxon>Bacillati</taxon>
        <taxon>Actinomycetota</taxon>
        <taxon>Actinomycetes</taxon>
        <taxon>Kitasatosporales</taxon>
        <taxon>Streptomycetaceae</taxon>
        <taxon>Actinacidiphila</taxon>
    </lineage>
</organism>
<evidence type="ECO:0000259" key="2">
    <source>
        <dbReference type="Pfam" id="PF18164"/>
    </source>
</evidence>
<accession>A0ABU7P8I4</accession>
<dbReference type="Proteomes" id="UP001344658">
    <property type="component" value="Unassembled WGS sequence"/>
</dbReference>
<dbReference type="GO" id="GO:0016746">
    <property type="term" value="F:acyltransferase activity"/>
    <property type="evidence" value="ECO:0007669"/>
    <property type="project" value="UniProtKB-KW"/>
</dbReference>
<dbReference type="InterPro" id="IPR041273">
    <property type="entry name" value="NAT_N"/>
</dbReference>
<evidence type="ECO:0000313" key="3">
    <source>
        <dbReference type="EMBL" id="MEE4542110.1"/>
    </source>
</evidence>
<feature type="domain" description="GNAT-like C-terminal" evidence="2">
    <location>
        <begin position="155"/>
        <end position="313"/>
    </location>
</feature>
<keyword evidence="3" id="KW-0012">Acyltransferase</keyword>
<dbReference type="Pfam" id="PF18082">
    <property type="entry name" value="NAT_N"/>
    <property type="match status" value="1"/>
</dbReference>
<comment type="caution">
    <text evidence="3">The sequence shown here is derived from an EMBL/GenBank/DDBJ whole genome shotgun (WGS) entry which is preliminary data.</text>
</comment>
<keyword evidence="3" id="KW-0808">Transferase</keyword>
<sequence>MDIVVEAPAGAALADTLVDLAVPYQDVNAVVAARAALDREPDLAELLASHVRELVRDMGVVGGGPGGGPGGGTLLGPPMEPLPGRGPAGHWLPLLVFTAVRPHTLAYHRAHGVPAEVSRRTLADTGRHVAAHRRRHGTAGLADVSWLARHFRGVIYQLGRLQYERTRLGGRTGRAAAAAGLALGPGDPALGVHVPDFSGPLDPGACDESVALAREFFARHFPDESYTIATCHSWLLDPQLAAYLPAGSNIIRFQRRFRPAYPTGAPDDRTTIGFVFGDPELPPDALPARTALERAVRDHLASGGHWRSGNGWFTL</sequence>
<proteinExistence type="predicted"/>
<name>A0ABU7P8I4_9ACTN</name>
<dbReference type="RefSeq" id="WP_330794030.1">
    <property type="nucleotide sequence ID" value="NZ_JAZEWV010000005.1"/>
</dbReference>